<protein>
    <submittedName>
        <fullName evidence="3">MOSC domain-containing protein</fullName>
    </submittedName>
</protein>
<keyword evidence="4" id="KW-1185">Reference proteome</keyword>
<dbReference type="Pfam" id="PF03473">
    <property type="entry name" value="MOSC"/>
    <property type="match status" value="1"/>
</dbReference>
<feature type="compositionally biased region" description="Basic and acidic residues" evidence="1">
    <location>
        <begin position="24"/>
        <end position="41"/>
    </location>
</feature>
<proteinExistence type="predicted"/>
<sequence length="188" mass="19992">MSGHVAGPRPVEIVALHVSPVHAFEGRPGDGPRPDPEPAGRERVVVRAGLGIVGDRYFNRRAHQRAAVSLFAAESLDELARRLGLAGPLDPLLTRRNIVLRGFPVDELAARRHRDGTSSDGALFGLDSGDGEIRFQAYRPAAPCAWMDAVLAPGAFRGLRGHGGVRCAPLDDGELRLGPATLTVHPPA</sequence>
<feature type="region of interest" description="Disordered" evidence="1">
    <location>
        <begin position="22"/>
        <end position="41"/>
    </location>
</feature>
<comment type="caution">
    <text evidence="3">The sequence shown here is derived from an EMBL/GenBank/DDBJ whole genome shotgun (WGS) entry which is preliminary data.</text>
</comment>
<evidence type="ECO:0000313" key="4">
    <source>
        <dbReference type="Proteomes" id="UP001596137"/>
    </source>
</evidence>
<dbReference type="RefSeq" id="WP_380747464.1">
    <property type="nucleotide sequence ID" value="NZ_JBHSRF010000005.1"/>
</dbReference>
<dbReference type="EMBL" id="JBHSRF010000005">
    <property type="protein sequence ID" value="MFC6080560.1"/>
    <property type="molecule type" value="Genomic_DNA"/>
</dbReference>
<evidence type="ECO:0000259" key="2">
    <source>
        <dbReference type="PROSITE" id="PS51340"/>
    </source>
</evidence>
<gene>
    <name evidence="3" type="ORF">ACFP1K_05280</name>
</gene>
<feature type="domain" description="MOSC" evidence="2">
    <location>
        <begin position="32"/>
        <end position="184"/>
    </location>
</feature>
<dbReference type="PROSITE" id="PS51340">
    <property type="entry name" value="MOSC"/>
    <property type="match status" value="1"/>
</dbReference>
<evidence type="ECO:0000256" key="1">
    <source>
        <dbReference type="SAM" id="MobiDB-lite"/>
    </source>
</evidence>
<dbReference type="Proteomes" id="UP001596137">
    <property type="component" value="Unassembled WGS sequence"/>
</dbReference>
<dbReference type="Gene3D" id="2.40.33.20">
    <property type="entry name" value="PK beta-barrel domain-like"/>
    <property type="match status" value="1"/>
</dbReference>
<dbReference type="SUPFAM" id="SSF50800">
    <property type="entry name" value="PK beta-barrel domain-like"/>
    <property type="match status" value="1"/>
</dbReference>
<reference evidence="4" key="1">
    <citation type="journal article" date="2019" name="Int. J. Syst. Evol. Microbiol.">
        <title>The Global Catalogue of Microorganisms (GCM) 10K type strain sequencing project: providing services to taxonomists for standard genome sequencing and annotation.</title>
        <authorList>
            <consortium name="The Broad Institute Genomics Platform"/>
            <consortium name="The Broad Institute Genome Sequencing Center for Infectious Disease"/>
            <person name="Wu L."/>
            <person name="Ma J."/>
        </authorList>
    </citation>
    <scope>NUCLEOTIDE SEQUENCE [LARGE SCALE GENOMIC DNA]</scope>
    <source>
        <strain evidence="4">JCM 30346</strain>
    </source>
</reference>
<evidence type="ECO:0000313" key="3">
    <source>
        <dbReference type="EMBL" id="MFC6080560.1"/>
    </source>
</evidence>
<name>A0ABW1NB32_9ACTN</name>
<dbReference type="InterPro" id="IPR005302">
    <property type="entry name" value="MoCF_Sase_C"/>
</dbReference>
<dbReference type="InterPro" id="IPR011037">
    <property type="entry name" value="Pyrv_Knase-like_insert_dom_sf"/>
</dbReference>
<organism evidence="3 4">
    <name type="scientific">Sphaerisporangium aureirubrum</name>
    <dbReference type="NCBI Taxonomy" id="1544736"/>
    <lineage>
        <taxon>Bacteria</taxon>
        <taxon>Bacillati</taxon>
        <taxon>Actinomycetota</taxon>
        <taxon>Actinomycetes</taxon>
        <taxon>Streptosporangiales</taxon>
        <taxon>Streptosporangiaceae</taxon>
        <taxon>Sphaerisporangium</taxon>
    </lineage>
</organism>
<accession>A0ABW1NB32</accession>